<proteinExistence type="predicted"/>
<name>A0ABT8EGT8_9BURK</name>
<feature type="region of interest" description="Disordered" evidence="2">
    <location>
        <begin position="154"/>
        <end position="219"/>
    </location>
</feature>
<evidence type="ECO:0000256" key="2">
    <source>
        <dbReference type="SAM" id="MobiDB-lite"/>
    </source>
</evidence>
<organism evidence="4 5">
    <name type="scientific">Alcaligenes endophyticus</name>
    <dbReference type="NCBI Taxonomy" id="1929088"/>
    <lineage>
        <taxon>Bacteria</taxon>
        <taxon>Pseudomonadati</taxon>
        <taxon>Pseudomonadota</taxon>
        <taxon>Betaproteobacteria</taxon>
        <taxon>Burkholderiales</taxon>
        <taxon>Alcaligenaceae</taxon>
        <taxon>Alcaligenes</taxon>
    </lineage>
</organism>
<reference evidence="4" key="1">
    <citation type="submission" date="2021-11" db="EMBL/GenBank/DDBJ databases">
        <title>Draft genome sequence of Alcaligenes endophyticus type strain CCUG 75668T.</title>
        <authorList>
            <person name="Salva-Serra F."/>
            <person name="Duran R.E."/>
            <person name="Seeger M."/>
            <person name="Moore E.R.B."/>
            <person name="Jaen-Luchoro D."/>
        </authorList>
    </citation>
    <scope>NUCLEOTIDE SEQUENCE</scope>
    <source>
        <strain evidence="4">CCUG 75668</strain>
    </source>
</reference>
<accession>A0ABT8EGT8</accession>
<protein>
    <submittedName>
        <fullName evidence="4">Uncharacterized protein</fullName>
    </submittedName>
</protein>
<feature type="compositionally biased region" description="Low complexity" evidence="2">
    <location>
        <begin position="207"/>
        <end position="219"/>
    </location>
</feature>
<gene>
    <name evidence="4" type="ORF">LMS43_04175</name>
</gene>
<dbReference type="PROSITE" id="PS51257">
    <property type="entry name" value="PROKAR_LIPOPROTEIN"/>
    <property type="match status" value="1"/>
</dbReference>
<sequence length="219" mass="23302">MSRQRPTPLLFAAAIASISVAACNQAPDDFSNVDQELINKEAAKATLDQLNQEKEMLAAALPELQKLDPSISELYFSLGDNGERTITVARNLPNGDVETWQADPADVEKLLNQTDQQLQDSPSASAGSMLMPMLGGLLAAYMVSNMFSRSAGKSVTASREAHQRQRTMSNNAYTSSVSNKQRQSSMARSLSSPSRNLGSSRGGSFSGSGTRSGSYSSGG</sequence>
<evidence type="ECO:0000313" key="5">
    <source>
        <dbReference type="Proteomes" id="UP001168613"/>
    </source>
</evidence>
<feature type="compositionally biased region" description="Polar residues" evidence="2">
    <location>
        <begin position="166"/>
        <end position="181"/>
    </location>
</feature>
<feature type="signal peptide" evidence="3">
    <location>
        <begin position="1"/>
        <end position="21"/>
    </location>
</feature>
<dbReference type="Proteomes" id="UP001168613">
    <property type="component" value="Unassembled WGS sequence"/>
</dbReference>
<dbReference type="RefSeq" id="WP_266122209.1">
    <property type="nucleotide sequence ID" value="NZ_JAJHNU010000001.1"/>
</dbReference>
<feature type="coiled-coil region" evidence="1">
    <location>
        <begin position="33"/>
        <end position="67"/>
    </location>
</feature>
<evidence type="ECO:0000256" key="3">
    <source>
        <dbReference type="SAM" id="SignalP"/>
    </source>
</evidence>
<dbReference type="EMBL" id="JAJHNU010000001">
    <property type="protein sequence ID" value="MDN4120483.1"/>
    <property type="molecule type" value="Genomic_DNA"/>
</dbReference>
<evidence type="ECO:0000313" key="4">
    <source>
        <dbReference type="EMBL" id="MDN4120483.1"/>
    </source>
</evidence>
<feature type="chain" id="PRO_5045923369" evidence="3">
    <location>
        <begin position="22"/>
        <end position="219"/>
    </location>
</feature>
<feature type="compositionally biased region" description="Low complexity" evidence="2">
    <location>
        <begin position="182"/>
        <end position="199"/>
    </location>
</feature>
<comment type="caution">
    <text evidence="4">The sequence shown here is derived from an EMBL/GenBank/DDBJ whole genome shotgun (WGS) entry which is preliminary data.</text>
</comment>
<keyword evidence="5" id="KW-1185">Reference proteome</keyword>
<keyword evidence="3" id="KW-0732">Signal</keyword>
<keyword evidence="1" id="KW-0175">Coiled coil</keyword>
<evidence type="ECO:0000256" key="1">
    <source>
        <dbReference type="SAM" id="Coils"/>
    </source>
</evidence>